<accession>A0A7W8FRD5</accession>
<dbReference type="EMBL" id="JACHHE010000002">
    <property type="protein sequence ID" value="MBB5179394.1"/>
    <property type="molecule type" value="Genomic_DNA"/>
</dbReference>
<sequence length="261" mass="28678">MRKISAIFFTIICLAALLFSYSTWKEKIQAAGGQNAQPANAETQKNATEAAIEESLPSLDVAALAANMDSNVRTVFLDRSKAGEKLQVLVVGSQSMDSGEPGYAELFLNDLADAYPDFVEADSMSFDGTSAAFLQEEVDLTVGYDVVVFEPFTLNNNGIVEIESEHEHIQEFAGRLRAEVADAALVLHPPQPIYGAQFYLTQVKGLEEFALRQNYGYINHWTAWPETTDIGLKDYLTEDGSPAQRGAEAWASELNTYFIAN</sequence>
<protein>
    <recommendedName>
        <fullName evidence="3">SGNH/GDSL hydrolase family protein</fullName>
    </recommendedName>
</protein>
<comment type="caution">
    <text evidence="1">The sequence shown here is derived from an EMBL/GenBank/DDBJ whole genome shotgun (WGS) entry which is preliminary data.</text>
</comment>
<organism evidence="1 2">
    <name type="scientific">Planococcus koreensis</name>
    <dbReference type="NCBI Taxonomy" id="112331"/>
    <lineage>
        <taxon>Bacteria</taxon>
        <taxon>Bacillati</taxon>
        <taxon>Bacillota</taxon>
        <taxon>Bacilli</taxon>
        <taxon>Bacillales</taxon>
        <taxon>Caryophanaceae</taxon>
        <taxon>Planococcus</taxon>
    </lineage>
</organism>
<dbReference type="Proteomes" id="UP000525923">
    <property type="component" value="Unassembled WGS sequence"/>
</dbReference>
<evidence type="ECO:0008006" key="3">
    <source>
        <dbReference type="Google" id="ProtNLM"/>
    </source>
</evidence>
<reference evidence="1 2" key="1">
    <citation type="submission" date="2020-08" db="EMBL/GenBank/DDBJ databases">
        <title>Genomic Encyclopedia of Type Strains, Phase IV (KMG-IV): sequencing the most valuable type-strain genomes for metagenomic binning, comparative biology and taxonomic classification.</title>
        <authorList>
            <person name="Goeker M."/>
        </authorList>
    </citation>
    <scope>NUCLEOTIDE SEQUENCE [LARGE SCALE GENOMIC DNA]</scope>
    <source>
        <strain evidence="1 2">DSM 15895</strain>
    </source>
</reference>
<gene>
    <name evidence="1" type="ORF">HNQ44_000818</name>
</gene>
<dbReference type="AlphaFoldDB" id="A0A7W8FRD5"/>
<keyword evidence="2" id="KW-1185">Reference proteome</keyword>
<proteinExistence type="predicted"/>
<evidence type="ECO:0000313" key="2">
    <source>
        <dbReference type="Proteomes" id="UP000525923"/>
    </source>
</evidence>
<name>A0A7W8FRD5_9BACL</name>
<dbReference type="RefSeq" id="WP_183736431.1">
    <property type="nucleotide sequence ID" value="NZ_JACHHE010000002.1"/>
</dbReference>
<evidence type="ECO:0000313" key="1">
    <source>
        <dbReference type="EMBL" id="MBB5179394.1"/>
    </source>
</evidence>